<evidence type="ECO:0000256" key="1">
    <source>
        <dbReference type="ARBA" id="ARBA00004173"/>
    </source>
</evidence>
<proteinExistence type="inferred from homology"/>
<dbReference type="AlphaFoldDB" id="A0A1Z5K0T9"/>
<name>A0A1Z5K0T9_FISSO</name>
<dbReference type="GO" id="GO:0005739">
    <property type="term" value="C:mitochondrion"/>
    <property type="evidence" value="ECO:0007669"/>
    <property type="project" value="UniProtKB-SubCell"/>
</dbReference>
<feature type="domain" description="TLDc" evidence="6">
    <location>
        <begin position="392"/>
        <end position="585"/>
    </location>
</feature>
<dbReference type="OrthoDB" id="26679at2759"/>
<evidence type="ECO:0000256" key="5">
    <source>
        <dbReference type="SAM" id="MobiDB-lite"/>
    </source>
</evidence>
<reference evidence="7 8" key="1">
    <citation type="journal article" date="2015" name="Plant Cell">
        <title>Oil accumulation by the oleaginous diatom Fistulifera solaris as revealed by the genome and transcriptome.</title>
        <authorList>
            <person name="Tanaka T."/>
            <person name="Maeda Y."/>
            <person name="Veluchamy A."/>
            <person name="Tanaka M."/>
            <person name="Abida H."/>
            <person name="Marechal E."/>
            <person name="Bowler C."/>
            <person name="Muto M."/>
            <person name="Sunaga Y."/>
            <person name="Tanaka M."/>
            <person name="Yoshino T."/>
            <person name="Taniguchi T."/>
            <person name="Fukuda Y."/>
            <person name="Nemoto M."/>
            <person name="Matsumoto M."/>
            <person name="Wong P.S."/>
            <person name="Aburatani S."/>
            <person name="Fujibuchi W."/>
        </authorList>
    </citation>
    <scope>NUCLEOTIDE SEQUENCE [LARGE SCALE GENOMIC DNA]</scope>
    <source>
        <strain evidence="7 8">JPCC DA0580</strain>
    </source>
</reference>
<feature type="compositionally biased region" description="Basic and acidic residues" evidence="5">
    <location>
        <begin position="222"/>
        <end position="239"/>
    </location>
</feature>
<dbReference type="PANTHER" id="PTHR23354:SF62">
    <property type="entry name" value="MUSTARD, ISOFORM V"/>
    <property type="match status" value="1"/>
</dbReference>
<comment type="similarity">
    <text evidence="2">Belongs to the OXR1 family.</text>
</comment>
<evidence type="ECO:0000256" key="4">
    <source>
        <dbReference type="ARBA" id="ARBA00040604"/>
    </source>
</evidence>
<feature type="region of interest" description="Disordered" evidence="5">
    <location>
        <begin position="52"/>
        <end position="79"/>
    </location>
</feature>
<evidence type="ECO:0000256" key="3">
    <source>
        <dbReference type="ARBA" id="ARBA00023128"/>
    </source>
</evidence>
<evidence type="ECO:0000259" key="6">
    <source>
        <dbReference type="PROSITE" id="PS51886"/>
    </source>
</evidence>
<evidence type="ECO:0000313" key="8">
    <source>
        <dbReference type="Proteomes" id="UP000198406"/>
    </source>
</evidence>
<comment type="caution">
    <text evidence="7">The sequence shown here is derived from an EMBL/GenBank/DDBJ whole genome shotgun (WGS) entry which is preliminary data.</text>
</comment>
<dbReference type="PROSITE" id="PS51886">
    <property type="entry name" value="TLDC"/>
    <property type="match status" value="1"/>
</dbReference>
<dbReference type="PANTHER" id="PTHR23354">
    <property type="entry name" value="NUCLEOLAR PROTEIN 7/ESTROGEN RECEPTOR COACTIVATOR-RELATED"/>
    <property type="match status" value="1"/>
</dbReference>
<keyword evidence="8" id="KW-1185">Reference proteome</keyword>
<dbReference type="InterPro" id="IPR006571">
    <property type="entry name" value="TLDc_dom"/>
</dbReference>
<feature type="region of interest" description="Disordered" evidence="5">
    <location>
        <begin position="222"/>
        <end position="244"/>
    </location>
</feature>
<evidence type="ECO:0000256" key="2">
    <source>
        <dbReference type="ARBA" id="ARBA00009540"/>
    </source>
</evidence>
<dbReference type="Proteomes" id="UP000198406">
    <property type="component" value="Unassembled WGS sequence"/>
</dbReference>
<evidence type="ECO:0000313" key="7">
    <source>
        <dbReference type="EMBL" id="GAX19914.1"/>
    </source>
</evidence>
<comment type="subcellular location">
    <subcellularLocation>
        <location evidence="1">Mitochondrion</location>
    </subcellularLocation>
</comment>
<gene>
    <name evidence="7" type="ORF">FisN_1Lu624</name>
</gene>
<dbReference type="InParanoid" id="A0A1Z5K0T9"/>
<dbReference type="EMBL" id="BDSP01000141">
    <property type="protein sequence ID" value="GAX19914.1"/>
    <property type="molecule type" value="Genomic_DNA"/>
</dbReference>
<organism evidence="7 8">
    <name type="scientific">Fistulifera solaris</name>
    <name type="common">Oleaginous diatom</name>
    <dbReference type="NCBI Taxonomy" id="1519565"/>
    <lineage>
        <taxon>Eukaryota</taxon>
        <taxon>Sar</taxon>
        <taxon>Stramenopiles</taxon>
        <taxon>Ochrophyta</taxon>
        <taxon>Bacillariophyta</taxon>
        <taxon>Bacillariophyceae</taxon>
        <taxon>Bacillariophycidae</taxon>
        <taxon>Naviculales</taxon>
        <taxon>Naviculaceae</taxon>
        <taxon>Fistulifera</taxon>
    </lineage>
</organism>
<dbReference type="SMART" id="SM00584">
    <property type="entry name" value="TLDc"/>
    <property type="match status" value="1"/>
</dbReference>
<accession>A0A1Z5K0T9</accession>
<keyword evidence="3" id="KW-0496">Mitochondrion</keyword>
<sequence length="605" mass="67937">MACWCCIDTSENDADNQQRANHQAPTAPLQINISRGEPIPVFEEDIQAVKAWRDSRKASPRKEKKEQCTKQRQEPDPPLQRTLQLRVFDKTKIATLDSIEVDDLSTVSRALKSGEGNRKAHSLDSKAPLSIHAPQLSTIPTVRVPRTDPPRRIQQSAEQSLGTIEGIVSNSRDRVAMDRHFSPASPTNGNSRIWSPTTVISSLSSDDNDSQRLLVTTIKDESTRSEPTPYRDHFKRSEQPCHNVSTGVREEVRDQGQRSQITTLSYLPSDVATDVREQYLLACRLLKTTIVQKETTLNAVESDFLLDLVRENFTDPSPSQIDAVNQASKVLTSDALFRVSSSLLNSPDESSCEASESENKTVRRKNIVAPYALDGTKKYPFRILGMSERKPQVLTPAVMEALRGFLPMHIAEENFWMKFSFYGDDGSLMSLLATIRTSMHTILVVETTAGFVFGVFCSTPWRIRRSWFGSDESFVWRLKHSRRRRNSETRSHLNDNEMEVYPHTGHDVLVQYATNKTLAIGGGVWNETETNPFPQEPTGIGFTIDGDLLGGETNSCATFANPRLCGSLTNNTEFEIQYLEVWTLTPCSTIEEAEILETQKFFIGS</sequence>
<feature type="compositionally biased region" description="Basic and acidic residues" evidence="5">
    <location>
        <begin position="52"/>
        <end position="75"/>
    </location>
</feature>
<dbReference type="Pfam" id="PF07534">
    <property type="entry name" value="TLD"/>
    <property type="match status" value="1"/>
</dbReference>
<protein>
    <recommendedName>
        <fullName evidence="4">Oxidation resistance protein 1</fullName>
    </recommendedName>
</protein>